<dbReference type="PANTHER" id="PTHR12138:SF152">
    <property type="entry name" value="C2H2-TYPE DOMAIN-CONTAINING PROTEIN"/>
    <property type="match status" value="1"/>
</dbReference>
<dbReference type="Proteomes" id="UP000006718">
    <property type="component" value="Chromosome 3"/>
</dbReference>
<dbReference type="PRINTS" id="PR02045">
    <property type="entry name" value="F138DOMAIN"/>
</dbReference>
<reference evidence="1" key="4">
    <citation type="submission" date="2025-09" db="UniProtKB">
        <authorList>
            <consortium name="Ensembl"/>
        </authorList>
    </citation>
    <scope>IDENTIFICATION</scope>
    <source>
        <strain evidence="1">17573</strain>
    </source>
</reference>
<organism evidence="1 2">
    <name type="scientific">Macaca mulatta</name>
    <name type="common">Rhesus macaque</name>
    <dbReference type="NCBI Taxonomy" id="9544"/>
    <lineage>
        <taxon>Eukaryota</taxon>
        <taxon>Metazoa</taxon>
        <taxon>Chordata</taxon>
        <taxon>Craniata</taxon>
        <taxon>Vertebrata</taxon>
        <taxon>Euteleostomi</taxon>
        <taxon>Mammalia</taxon>
        <taxon>Eutheria</taxon>
        <taxon>Euarchontoglires</taxon>
        <taxon>Primates</taxon>
        <taxon>Haplorrhini</taxon>
        <taxon>Catarrhini</taxon>
        <taxon>Cercopithecidae</taxon>
        <taxon>Cercopithecinae</taxon>
        <taxon>Macaca</taxon>
    </lineage>
</organism>
<reference evidence="2" key="1">
    <citation type="journal article" date="2007" name="Science">
        <title>Evolutionary and biomedical insights from the rhesus macaque genome.</title>
        <authorList>
            <person name="Gibbs R.A."/>
            <person name="Rogers J."/>
            <person name="Katze M.G."/>
            <person name="Bumgarner R."/>
            <person name="Weinstock G.M."/>
            <person name="Mardis E.R."/>
            <person name="Remington K.A."/>
            <person name="Strausberg R.L."/>
            <person name="Venter J.C."/>
            <person name="Wilson R.K."/>
            <person name="Batzer M.A."/>
            <person name="Bustamante C.D."/>
            <person name="Eichler E.E."/>
            <person name="Hahn M.W."/>
            <person name="Hardison R.C."/>
            <person name="Makova K.D."/>
            <person name="Miller W."/>
            <person name="Milosavljevic A."/>
            <person name="Palermo R.E."/>
            <person name="Siepel A."/>
            <person name="Sikela J.M."/>
            <person name="Attaway T."/>
            <person name="Bell S."/>
            <person name="Bernard K.E."/>
            <person name="Buhay C.J."/>
            <person name="Chandrabose M.N."/>
            <person name="Dao M."/>
            <person name="Davis C."/>
            <person name="Delehaunty K.D."/>
            <person name="Ding Y."/>
            <person name="Dinh H.H."/>
            <person name="Dugan-Rocha S."/>
            <person name="Fulton L.A."/>
            <person name="Gabisi R.A."/>
            <person name="Garner T.T."/>
            <person name="Godfrey J."/>
            <person name="Hawes A.C."/>
            <person name="Hernandez J."/>
            <person name="Hines S."/>
            <person name="Holder M."/>
            <person name="Hume J."/>
            <person name="Jhangiani S.N."/>
            <person name="Joshi V."/>
            <person name="Khan Z.M."/>
            <person name="Kirkness E.F."/>
            <person name="Cree A."/>
            <person name="Fowler R.G."/>
            <person name="Lee S."/>
            <person name="Lewis L.R."/>
            <person name="Li Z."/>
            <person name="Liu Y.-S."/>
            <person name="Moore S.M."/>
            <person name="Muzny D."/>
            <person name="Nazareth L.V."/>
            <person name="Ngo D.N."/>
            <person name="Okwuonu G.O."/>
            <person name="Pai G."/>
            <person name="Parker D."/>
            <person name="Paul H.A."/>
            <person name="Pfannkoch C."/>
            <person name="Pohl C.S."/>
            <person name="Rogers Y.-H.C."/>
            <person name="Ruiz S.J."/>
            <person name="Sabo A."/>
            <person name="Santibanez J."/>
            <person name="Schneider B.W."/>
            <person name="Smith S.M."/>
            <person name="Sodergren E."/>
            <person name="Svatek A.F."/>
            <person name="Utterback T.R."/>
            <person name="Vattathil S."/>
            <person name="Warren W."/>
            <person name="White C.S."/>
            <person name="Chinwalla A.T."/>
            <person name="Feng Y."/>
            <person name="Halpern A.L."/>
            <person name="Hillier L.W."/>
            <person name="Huang X."/>
            <person name="Minx P."/>
            <person name="Nelson J.O."/>
            <person name="Pepin K.H."/>
            <person name="Qin X."/>
            <person name="Sutton G.G."/>
            <person name="Venter E."/>
            <person name="Walenz B.P."/>
            <person name="Wallis J.W."/>
            <person name="Worley K.C."/>
            <person name="Yang S.-P."/>
            <person name="Jones S.M."/>
            <person name="Marra M.A."/>
            <person name="Rocchi M."/>
            <person name="Schein J.E."/>
            <person name="Baertsch R."/>
            <person name="Clarke L."/>
            <person name="Csuros M."/>
            <person name="Glasscock J."/>
            <person name="Harris R.A."/>
            <person name="Havlak P."/>
            <person name="Jackson A.R."/>
            <person name="Jiang H."/>
            <person name="Liu Y."/>
            <person name="Messina D.N."/>
            <person name="Shen Y."/>
            <person name="Song H.X.-Z."/>
            <person name="Wylie T."/>
            <person name="Zhang L."/>
            <person name="Birney E."/>
            <person name="Han K."/>
            <person name="Konkel M.K."/>
            <person name="Lee J."/>
            <person name="Smit A.F.A."/>
            <person name="Ullmer B."/>
            <person name="Wang H."/>
            <person name="Xing J."/>
            <person name="Burhans R."/>
            <person name="Cheng Z."/>
            <person name="Karro J.E."/>
            <person name="Ma J."/>
            <person name="Raney B."/>
            <person name="She X."/>
            <person name="Cox M.J."/>
            <person name="Demuth J.P."/>
            <person name="Dumas L.J."/>
            <person name="Han S.-G."/>
            <person name="Hopkins J."/>
            <person name="Karimpour-Fard A."/>
            <person name="Kim Y.H."/>
            <person name="Pollack J.R."/>
            <person name="Vinar T."/>
            <person name="Addo-Quaye C."/>
            <person name="Degenhardt J."/>
            <person name="Denby A."/>
            <person name="Hubisz M.J."/>
            <person name="Indap A."/>
            <person name="Kosiol C."/>
            <person name="Lahn B.T."/>
            <person name="Lawson H.A."/>
            <person name="Marklein A."/>
            <person name="Nielsen R."/>
            <person name="Vallender E.J."/>
            <person name="Clark A.G."/>
            <person name="Ferguson B."/>
            <person name="Hernandez R.D."/>
            <person name="Hirani K."/>
            <person name="Kehrer-Sawatzki H."/>
            <person name="Kolb J."/>
            <person name="Patil S."/>
            <person name="Pu L.-L."/>
            <person name="Ren Y."/>
            <person name="Smith D.G."/>
            <person name="Wheeler D.A."/>
            <person name="Schenck I."/>
            <person name="Ball E.V."/>
            <person name="Chen R."/>
            <person name="Cooper D.N."/>
            <person name="Giardine B."/>
            <person name="Hsu F."/>
            <person name="Kent W.J."/>
            <person name="Lesk A."/>
            <person name="Nelson D.L."/>
            <person name="O'brien W.E."/>
            <person name="Pruefer K."/>
            <person name="Stenson P.D."/>
            <person name="Wallace J.C."/>
            <person name="Ke H."/>
            <person name="Liu X.-M."/>
            <person name="Wang P."/>
            <person name="Xiang A.P."/>
            <person name="Yang F."/>
            <person name="Barber G.P."/>
            <person name="Haussler D."/>
            <person name="Karolchik D."/>
            <person name="Kern A.D."/>
            <person name="Kuhn R.M."/>
            <person name="Smith K.E."/>
            <person name="Zwieg A.S."/>
        </authorList>
    </citation>
    <scope>NUCLEOTIDE SEQUENCE [LARGE SCALE GENOMIC DNA]</scope>
    <source>
        <strain evidence="2">17573</strain>
    </source>
</reference>
<dbReference type="InParanoid" id="A0A5F8ACL0"/>
<evidence type="ECO:0000313" key="2">
    <source>
        <dbReference type="Proteomes" id="UP000006718"/>
    </source>
</evidence>
<proteinExistence type="predicted"/>
<evidence type="ECO:0000313" key="1">
    <source>
        <dbReference type="Ensembl" id="ENSMMUP00000075112.1"/>
    </source>
</evidence>
<accession>A0A5F8ACL0</accession>
<dbReference type="Bgee" id="ENSMMUG00000059171">
    <property type="expression patterns" value="Expressed in hindlimb stylopod muscle and 1 other cell type or tissue"/>
</dbReference>
<name>A0A5F8ACL0_MACMU</name>
<dbReference type="AlphaFoldDB" id="A0A5F8ACL0"/>
<dbReference type="PANTHER" id="PTHR12138">
    <property type="entry name" value="PRIMATE-EXPANDED PROTEIN FAMILY"/>
    <property type="match status" value="1"/>
</dbReference>
<keyword evidence="2" id="KW-1185">Reference proteome</keyword>
<reference evidence="1" key="3">
    <citation type="submission" date="2025-08" db="UniProtKB">
        <authorList>
            <consortium name="Ensembl"/>
        </authorList>
    </citation>
    <scope>IDENTIFICATION</scope>
    <source>
        <strain evidence="1">17573</strain>
    </source>
</reference>
<sequence length="173" mass="18678">MKSRRVPKWGLAHKVSWLCPGKKSKGKPEGEENCFMEEAVLQRWGCYSSVTAPAEQGIVSQDSFAVIFIPTFVFVFETVTLSPRLECSGTISTHCNLRPPGSSNFPASAPLVAGITGAHHHTNLSFCIFLVETSFCHVGQAGLKLLTSTDPPISASQSAGITGGSHHTWPIYF</sequence>
<dbReference type="Ensembl" id="ENSMMUT00000104221.1">
    <property type="protein sequence ID" value="ENSMMUP00000075112.1"/>
    <property type="gene ID" value="ENSMMUG00000059171.1"/>
</dbReference>
<dbReference type="GeneTree" id="ENSGT01120000271815"/>
<protein>
    <submittedName>
        <fullName evidence="1">Uncharacterized protein</fullName>
    </submittedName>
</protein>
<reference evidence="1" key="2">
    <citation type="submission" date="2019-01" db="EMBL/GenBank/DDBJ databases">
        <authorList>
            <person name="Graves T."/>
            <person name="Eichler E.E."/>
            <person name="Wilson R.K."/>
        </authorList>
    </citation>
    <scope>NUCLEOTIDE SEQUENCE [LARGE SCALE GENOMIC DNA]</scope>
    <source>
        <strain evidence="1">17573</strain>
    </source>
</reference>
<dbReference type="VEuPathDB" id="HostDB:ENSMMUG00000059171"/>